<name>A0A0K8MG56_9LACO</name>
<dbReference type="AlphaFoldDB" id="A0A0K8MG56"/>
<keyword evidence="1" id="KW-0472">Membrane</keyword>
<organism evidence="2 3">
    <name type="scientific">Fructobacillus ficulneus</name>
    <dbReference type="NCBI Taxonomy" id="157463"/>
    <lineage>
        <taxon>Bacteria</taxon>
        <taxon>Bacillati</taxon>
        <taxon>Bacillota</taxon>
        <taxon>Bacilli</taxon>
        <taxon>Lactobacillales</taxon>
        <taxon>Lactobacillaceae</taxon>
        <taxon>Fructobacillus</taxon>
    </lineage>
</organism>
<evidence type="ECO:0000313" key="3">
    <source>
        <dbReference type="Proteomes" id="UP000253891"/>
    </source>
</evidence>
<sequence length="87" mass="10008">MRQFLTDIGKGMLIYLGFLTIDFFVAMLSVSHSGTMETALGIRIETVMDAHSMSNMVTGTWTLLLSFVAFLVCWQIYCYYKRARQHK</sequence>
<keyword evidence="1" id="KW-1133">Transmembrane helix</keyword>
<keyword evidence="1" id="KW-0812">Transmembrane</keyword>
<keyword evidence="3" id="KW-1185">Reference proteome</keyword>
<dbReference type="OrthoDB" id="9943960at2"/>
<dbReference type="RefSeq" id="WP_061992929.1">
    <property type="nucleotide sequence ID" value="NZ_DF968000.1"/>
</dbReference>
<dbReference type="EMBL" id="DF968000">
    <property type="protein sequence ID" value="GAO99521.1"/>
    <property type="molecule type" value="Genomic_DNA"/>
</dbReference>
<reference evidence="2 3" key="1">
    <citation type="journal article" date="2015" name="BMC Genomics">
        <title>Comparative genomics of Fructobacillus spp. and Leuconostoc spp. reveals niche-specific evolution of Fructobacillus spp.</title>
        <authorList>
            <person name="Endo A."/>
            <person name="Tanizawa Y."/>
            <person name="Tanaka N."/>
            <person name="Maeno S."/>
            <person name="Kumar H."/>
            <person name="Shiwa Y."/>
            <person name="Okada S."/>
            <person name="Yoshikawa H."/>
            <person name="Dicks L."/>
            <person name="Nakagawa J."/>
            <person name="Arita M."/>
        </authorList>
    </citation>
    <scope>NUCLEOTIDE SEQUENCE [LARGE SCALE GENOMIC DNA]</scope>
    <source>
        <strain evidence="2 3">JCM 12225</strain>
    </source>
</reference>
<feature type="transmembrane region" description="Helical" evidence="1">
    <location>
        <begin position="12"/>
        <end position="30"/>
    </location>
</feature>
<accession>A0A0K8MG56</accession>
<gene>
    <name evidence="2" type="ORF">FFIC_230050</name>
</gene>
<evidence type="ECO:0000256" key="1">
    <source>
        <dbReference type="SAM" id="Phobius"/>
    </source>
</evidence>
<protein>
    <submittedName>
        <fullName evidence="2">Uncharacterized protein</fullName>
    </submittedName>
</protein>
<evidence type="ECO:0000313" key="2">
    <source>
        <dbReference type="EMBL" id="GAO99521.1"/>
    </source>
</evidence>
<feature type="transmembrane region" description="Helical" evidence="1">
    <location>
        <begin position="61"/>
        <end position="80"/>
    </location>
</feature>
<proteinExistence type="predicted"/>
<dbReference type="Proteomes" id="UP000253891">
    <property type="component" value="Unassembled WGS sequence"/>
</dbReference>